<evidence type="ECO:0000313" key="2">
    <source>
        <dbReference type="EMBL" id="APC45819.1"/>
    </source>
</evidence>
<dbReference type="EMBL" id="KX879641">
    <property type="protein sequence ID" value="APC45819.1"/>
    <property type="molecule type" value="Genomic_DNA"/>
</dbReference>
<keyword evidence="2" id="KW-0489">Methyltransferase</keyword>
<feature type="region of interest" description="Disordered" evidence="1">
    <location>
        <begin position="251"/>
        <end position="271"/>
    </location>
</feature>
<sequence length="271" mass="31844">MKMIVWALFDSGNGSYTKGVKKLDKNIEIYPIGIDIENKNNHFINLNLADYSRLFGDNTLFDTLDRLPKPDLIIASPPCESWSNASAMDRGNACWKQEGDALFQPQQPLSIFTVRDHKDYDRYQYYPNKQLMKRINGELCVFNTVEIIKRYQPRYWIIENPAFGRIWEYIERVLGFKIPFENHTRYNNYDNYPISKPTRFSGNIELNLKNEKKTNDIDFKEWTKSYNERSNIPQSLVCEIFEKVYKEIENEEKTRQPANDSNDSTTGVASN</sequence>
<dbReference type="Proteomes" id="UP000221871">
    <property type="component" value="Segment"/>
</dbReference>
<dbReference type="GO" id="GO:0008168">
    <property type="term" value="F:methyltransferase activity"/>
    <property type="evidence" value="ECO:0007669"/>
    <property type="project" value="UniProtKB-KW"/>
</dbReference>
<name>A0A1L2JXN0_9CAUD</name>
<keyword evidence="3" id="KW-1185">Reference proteome</keyword>
<keyword evidence="2" id="KW-0808">Transferase</keyword>
<accession>A0A1L2JXN0</accession>
<gene>
    <name evidence="2" type="ORF">CHPC577_0047</name>
</gene>
<evidence type="ECO:0000313" key="3">
    <source>
        <dbReference type="Proteomes" id="UP000221871"/>
    </source>
</evidence>
<dbReference type="SUPFAM" id="SSF53335">
    <property type="entry name" value="S-adenosyl-L-methionine-dependent methyltransferases"/>
    <property type="match status" value="1"/>
</dbReference>
<dbReference type="Gene3D" id="3.40.50.150">
    <property type="entry name" value="Vaccinia Virus protein VP39"/>
    <property type="match status" value="1"/>
</dbReference>
<evidence type="ECO:0000256" key="1">
    <source>
        <dbReference type="SAM" id="MobiDB-lite"/>
    </source>
</evidence>
<proteinExistence type="predicted"/>
<dbReference type="InterPro" id="IPR029063">
    <property type="entry name" value="SAM-dependent_MTases_sf"/>
</dbReference>
<dbReference type="GO" id="GO:0032259">
    <property type="term" value="P:methylation"/>
    <property type="evidence" value="ECO:0007669"/>
    <property type="project" value="UniProtKB-KW"/>
</dbReference>
<protein>
    <submittedName>
        <fullName evidence="2">Methylase</fullName>
    </submittedName>
</protein>
<feature type="compositionally biased region" description="Polar residues" evidence="1">
    <location>
        <begin position="256"/>
        <end position="271"/>
    </location>
</feature>
<reference evidence="2 3" key="1">
    <citation type="journal article" date="2016" name="Appl. Environ. Microbiol.">
        <title>Novel variants of Streptococcus thermophilus bacteriophages indicate genetic recombination across phages from different bacterial species.</title>
        <authorList>
            <person name="Szymczak P."/>
            <person name="Janzen T."/>
            <person name="Neves A.R."/>
            <person name="Kot W."/>
            <person name="Hansen L.H."/>
            <person name="Lametsch R."/>
            <person name="Neve H."/>
            <person name="Franz C.M."/>
            <person name="Vogensen F.K."/>
        </authorList>
    </citation>
    <scope>NUCLEOTIDE SEQUENCE [LARGE SCALE GENOMIC DNA]</scope>
    <source>
        <strain evidence="2 3">CHPC577</strain>
    </source>
</reference>
<organism evidence="2 3">
    <name type="scientific">Streptococcus phage CHPC577</name>
    <dbReference type="NCBI Taxonomy" id="1913081"/>
    <lineage>
        <taxon>Viruses</taxon>
        <taxon>Duplodnaviria</taxon>
        <taxon>Heunggongvirae</taxon>
        <taxon>Uroviricota</taxon>
        <taxon>Caudoviricetes</taxon>
        <taxon>Piorkowskivirus</taxon>
        <taxon>Piorkowskivirus CHPC577</taxon>
    </lineage>
</organism>